<protein>
    <submittedName>
        <fullName evidence="1">Uncharacterized protein</fullName>
    </submittedName>
</protein>
<comment type="caution">
    <text evidence="1">The sequence shown here is derived from an EMBL/GenBank/DDBJ whole genome shotgun (WGS) entry which is preliminary data.</text>
</comment>
<accession>A0ABQ2HJC6</accession>
<reference evidence="2" key="1">
    <citation type="journal article" date="2019" name="Int. J. Syst. Evol. Microbiol.">
        <title>The Global Catalogue of Microorganisms (GCM) 10K type strain sequencing project: providing services to taxonomists for standard genome sequencing and annotation.</title>
        <authorList>
            <consortium name="The Broad Institute Genomics Platform"/>
            <consortium name="The Broad Institute Genome Sequencing Center for Infectious Disease"/>
            <person name="Wu L."/>
            <person name="Ma J."/>
        </authorList>
    </citation>
    <scope>NUCLEOTIDE SEQUENCE [LARGE SCALE GENOMIC DNA]</scope>
    <source>
        <strain evidence="2">CGMCC 4.7319</strain>
    </source>
</reference>
<organism evidence="1 2">
    <name type="scientific">Lentzea pudingi</name>
    <dbReference type="NCBI Taxonomy" id="1789439"/>
    <lineage>
        <taxon>Bacteria</taxon>
        <taxon>Bacillati</taxon>
        <taxon>Actinomycetota</taxon>
        <taxon>Actinomycetes</taxon>
        <taxon>Pseudonocardiales</taxon>
        <taxon>Pseudonocardiaceae</taxon>
        <taxon>Lentzea</taxon>
    </lineage>
</organism>
<dbReference type="Pfam" id="PF19593">
    <property type="entry name" value="DUF6098"/>
    <property type="match status" value="1"/>
</dbReference>
<sequence length="173" mass="19209">MFRSAFTVTRLNSFRFPSGSAGYVPDVTHRLPTITSLAELAGHIGDDVYVRWSKGPDADAASTSRDSLTGVELPGLSASPLRVEPWWGDRSPELWVARRLFDYRHLRELRGADVRAWVLRGTEVGRGPDNEPLVHCSEPLAWVGDGALRECSSLVEAQHSAEWGPLDRSSRDR</sequence>
<dbReference type="EMBL" id="BMNC01000002">
    <property type="protein sequence ID" value="GGM82773.1"/>
    <property type="molecule type" value="Genomic_DNA"/>
</dbReference>
<dbReference type="Proteomes" id="UP000597656">
    <property type="component" value="Unassembled WGS sequence"/>
</dbReference>
<name>A0ABQ2HJC6_9PSEU</name>
<keyword evidence="2" id="KW-1185">Reference proteome</keyword>
<proteinExistence type="predicted"/>
<evidence type="ECO:0000313" key="1">
    <source>
        <dbReference type="EMBL" id="GGM82773.1"/>
    </source>
</evidence>
<evidence type="ECO:0000313" key="2">
    <source>
        <dbReference type="Proteomes" id="UP000597656"/>
    </source>
</evidence>
<gene>
    <name evidence="1" type="ORF">GCM10011609_18400</name>
</gene>
<dbReference type="InterPro" id="IPR046080">
    <property type="entry name" value="DUF6098"/>
</dbReference>